<protein>
    <submittedName>
        <fullName evidence="1">Growth inhibitor PemK</fullName>
    </submittedName>
</protein>
<dbReference type="Proteomes" id="UP000050564">
    <property type="component" value="Unassembled WGS sequence"/>
</dbReference>
<comment type="caution">
    <text evidence="1">The sequence shown here is derived from an EMBL/GenBank/DDBJ whole genome shotgun (WGS) entry which is preliminary data.</text>
</comment>
<dbReference type="Proteomes" id="UP000281372">
    <property type="component" value="Unassembled WGS sequence"/>
</dbReference>
<dbReference type="EMBL" id="LJPX01000702">
    <property type="protein sequence ID" value="KPW61545.1"/>
    <property type="molecule type" value="Genomic_DNA"/>
</dbReference>
<accession>A0A0P9MST9</accession>
<proteinExistence type="predicted"/>
<evidence type="ECO:0000313" key="3">
    <source>
        <dbReference type="Proteomes" id="UP000050564"/>
    </source>
</evidence>
<gene>
    <name evidence="1" type="ORF">ALO81_200297</name>
    <name evidence="2" type="ORF">ALQ64_03570</name>
</gene>
<dbReference type="EMBL" id="RBOW01000335">
    <property type="protein sequence ID" value="RMN34274.1"/>
    <property type="molecule type" value="Genomic_DNA"/>
</dbReference>
<reference evidence="2 4" key="2">
    <citation type="submission" date="2018-08" db="EMBL/GenBank/DDBJ databases">
        <title>Recombination of ecologically and evolutionarily significant loci maintains genetic cohesion in the Pseudomonas syringae species complex.</title>
        <authorList>
            <person name="Dillon M."/>
            <person name="Thakur S."/>
            <person name="Almeida R.N.D."/>
            <person name="Weir B.S."/>
            <person name="Guttman D.S."/>
        </authorList>
    </citation>
    <scope>NUCLEOTIDE SEQUENCE [LARGE SCALE GENOMIC DNA]</scope>
    <source>
        <strain evidence="2 4">ICMP 2821</strain>
    </source>
</reference>
<evidence type="ECO:0000313" key="4">
    <source>
        <dbReference type="Proteomes" id="UP000281372"/>
    </source>
</evidence>
<name>A0A0P9MST9_PSECA</name>
<dbReference type="AlphaFoldDB" id="A0A0P9MST9"/>
<dbReference type="RefSeq" id="WP_055002159.1">
    <property type="nucleotide sequence ID" value="NZ_FNKU01000003.1"/>
</dbReference>
<dbReference type="PATRIC" id="fig|86840.3.peg.1868"/>
<evidence type="ECO:0000313" key="1">
    <source>
        <dbReference type="EMBL" id="KPW61545.1"/>
    </source>
</evidence>
<reference evidence="1 3" key="1">
    <citation type="submission" date="2015-09" db="EMBL/GenBank/DDBJ databases">
        <title>Genome announcement of multiple Pseudomonas syringae strains.</title>
        <authorList>
            <person name="Thakur S."/>
            <person name="Wang P.W."/>
            <person name="Gong Y."/>
            <person name="Weir B.S."/>
            <person name="Guttman D.S."/>
        </authorList>
    </citation>
    <scope>NUCLEOTIDE SEQUENCE [LARGE SCALE GENOMIC DNA]</scope>
    <source>
        <strain evidence="1 3">ICMP2823</strain>
    </source>
</reference>
<organism evidence="1 3">
    <name type="scientific">Pseudomonas cannabina</name>
    <dbReference type="NCBI Taxonomy" id="86840"/>
    <lineage>
        <taxon>Bacteria</taxon>
        <taxon>Pseudomonadati</taxon>
        <taxon>Pseudomonadota</taxon>
        <taxon>Gammaproteobacteria</taxon>
        <taxon>Pseudomonadales</taxon>
        <taxon>Pseudomonadaceae</taxon>
        <taxon>Pseudomonas</taxon>
    </lineage>
</organism>
<sequence>MSSIQATAEETTQFLSLLERISKEQQTICERLDELALLMQMPSEGVLEVLEGLLIPMGVDMSRLNTKFQETLTEVVTNNSKR</sequence>
<evidence type="ECO:0000313" key="2">
    <source>
        <dbReference type="EMBL" id="RMN34274.1"/>
    </source>
</evidence>